<keyword evidence="3" id="KW-1185">Reference proteome</keyword>
<sequence length="59" mass="6887">MRQRAPGQAQQGRHQQQGQEKQTHKEQREHRYSLVLNTAAEVTPQRIPLIHLDEYCIPG</sequence>
<feature type="compositionally biased region" description="Low complexity" evidence="1">
    <location>
        <begin position="1"/>
        <end position="20"/>
    </location>
</feature>
<dbReference type="EMBL" id="BNAL01000003">
    <property type="protein sequence ID" value="GHF95062.1"/>
    <property type="molecule type" value="Genomic_DNA"/>
</dbReference>
<comment type="caution">
    <text evidence="2">The sequence shown here is derived from an EMBL/GenBank/DDBJ whole genome shotgun (WGS) entry which is preliminary data.</text>
</comment>
<evidence type="ECO:0000256" key="1">
    <source>
        <dbReference type="SAM" id="MobiDB-lite"/>
    </source>
</evidence>
<gene>
    <name evidence="2" type="ORF">GCM10017783_03690</name>
</gene>
<organism evidence="2 3">
    <name type="scientific">Deinococcus piscis</name>
    <dbReference type="NCBI Taxonomy" id="394230"/>
    <lineage>
        <taxon>Bacteria</taxon>
        <taxon>Thermotogati</taxon>
        <taxon>Deinococcota</taxon>
        <taxon>Deinococci</taxon>
        <taxon>Deinococcales</taxon>
        <taxon>Deinococcaceae</taxon>
        <taxon>Deinococcus</taxon>
    </lineage>
</organism>
<reference evidence="3" key="1">
    <citation type="journal article" date="2019" name="Int. J. Syst. Evol. Microbiol.">
        <title>The Global Catalogue of Microorganisms (GCM) 10K type strain sequencing project: providing services to taxonomists for standard genome sequencing and annotation.</title>
        <authorList>
            <consortium name="The Broad Institute Genomics Platform"/>
            <consortium name="The Broad Institute Genome Sequencing Center for Infectious Disease"/>
            <person name="Wu L."/>
            <person name="Ma J."/>
        </authorList>
    </citation>
    <scope>NUCLEOTIDE SEQUENCE [LARGE SCALE GENOMIC DNA]</scope>
    <source>
        <strain evidence="3">CGMCC 1.18439</strain>
    </source>
</reference>
<proteinExistence type="predicted"/>
<dbReference type="Proteomes" id="UP000632154">
    <property type="component" value="Unassembled WGS sequence"/>
</dbReference>
<feature type="region of interest" description="Disordered" evidence="1">
    <location>
        <begin position="1"/>
        <end position="32"/>
    </location>
</feature>
<evidence type="ECO:0000313" key="2">
    <source>
        <dbReference type="EMBL" id="GHF95062.1"/>
    </source>
</evidence>
<protein>
    <submittedName>
        <fullName evidence="2">Uncharacterized protein</fullName>
    </submittedName>
</protein>
<accession>A0ABQ3JYH3</accession>
<feature type="compositionally biased region" description="Basic and acidic residues" evidence="1">
    <location>
        <begin position="21"/>
        <end position="32"/>
    </location>
</feature>
<evidence type="ECO:0000313" key="3">
    <source>
        <dbReference type="Proteomes" id="UP000632154"/>
    </source>
</evidence>
<name>A0ABQ3JYH3_9DEIO</name>